<reference evidence="2 3" key="1">
    <citation type="submission" date="2020-04" db="EMBL/GenBank/DDBJ databases">
        <authorList>
            <person name="De Canck E."/>
        </authorList>
    </citation>
    <scope>NUCLEOTIDE SEQUENCE [LARGE SCALE GENOMIC DNA]</scope>
    <source>
        <strain evidence="2 3">LMG 28614</strain>
    </source>
</reference>
<dbReference type="InterPro" id="IPR038390">
    <property type="entry name" value="Metal_Tscrpt_repr_sf"/>
</dbReference>
<dbReference type="GO" id="GO:0003677">
    <property type="term" value="F:DNA binding"/>
    <property type="evidence" value="ECO:0007669"/>
    <property type="project" value="InterPro"/>
</dbReference>
<dbReference type="PANTHER" id="PTHR33677">
    <property type="entry name" value="TRANSCRIPTIONAL REPRESSOR FRMR-RELATED"/>
    <property type="match status" value="1"/>
</dbReference>
<organism evidence="2 3">
    <name type="scientific">Paraburkholderia ultramafica</name>
    <dbReference type="NCBI Taxonomy" id="1544867"/>
    <lineage>
        <taxon>Bacteria</taxon>
        <taxon>Pseudomonadati</taxon>
        <taxon>Pseudomonadota</taxon>
        <taxon>Betaproteobacteria</taxon>
        <taxon>Burkholderiales</taxon>
        <taxon>Burkholderiaceae</taxon>
        <taxon>Paraburkholderia</taxon>
    </lineage>
</organism>
<dbReference type="Proteomes" id="UP000494365">
    <property type="component" value="Unassembled WGS sequence"/>
</dbReference>
<dbReference type="Gene3D" id="1.20.58.1000">
    <property type="entry name" value="Metal-sensitive repressor, helix protomer"/>
    <property type="match status" value="1"/>
</dbReference>
<gene>
    <name evidence="2" type="ORF">LMG28614_02264</name>
</gene>
<evidence type="ECO:0000256" key="1">
    <source>
        <dbReference type="ARBA" id="ARBA00005260"/>
    </source>
</evidence>
<accession>A0A6S7CCL6</accession>
<dbReference type="GO" id="GO:0045892">
    <property type="term" value="P:negative regulation of DNA-templated transcription"/>
    <property type="evidence" value="ECO:0007669"/>
    <property type="project" value="UniProtKB-ARBA"/>
</dbReference>
<evidence type="ECO:0008006" key="4">
    <source>
        <dbReference type="Google" id="ProtNLM"/>
    </source>
</evidence>
<sequence length="89" mass="9827">MDMQTSHQHIVKWLQRAEGHLKSVIAMVGKGRTCVDIAQQVQAVESAICNARTTLVREHIDHCLEQPGSQDAQSTAAVMSQLKAVTKYL</sequence>
<dbReference type="GO" id="GO:0046872">
    <property type="term" value="F:metal ion binding"/>
    <property type="evidence" value="ECO:0007669"/>
    <property type="project" value="InterPro"/>
</dbReference>
<dbReference type="Pfam" id="PF02583">
    <property type="entry name" value="Trns_repr_metal"/>
    <property type="match status" value="1"/>
</dbReference>
<dbReference type="EMBL" id="CADIKK010000009">
    <property type="protein sequence ID" value="CAB3786249.1"/>
    <property type="molecule type" value="Genomic_DNA"/>
</dbReference>
<dbReference type="AlphaFoldDB" id="A0A6S7CCL6"/>
<name>A0A6S7CCL6_9BURK</name>
<protein>
    <recommendedName>
        <fullName evidence="4">Metal resistance protein</fullName>
    </recommendedName>
</protein>
<evidence type="ECO:0000313" key="2">
    <source>
        <dbReference type="EMBL" id="CAB3786249.1"/>
    </source>
</evidence>
<keyword evidence="3" id="KW-1185">Reference proteome</keyword>
<comment type="similarity">
    <text evidence="1">Belongs to the FrmR/RcnR family.</text>
</comment>
<evidence type="ECO:0000313" key="3">
    <source>
        <dbReference type="Proteomes" id="UP000494365"/>
    </source>
</evidence>
<proteinExistence type="inferred from homology"/>
<dbReference type="InterPro" id="IPR003735">
    <property type="entry name" value="Metal_Tscrpt_repr"/>
</dbReference>